<keyword evidence="8" id="KW-0594">Phospholipid biosynthesis</keyword>
<dbReference type="PANTHER" id="PTHR14269">
    <property type="entry name" value="CDP-DIACYLGLYCEROL--GLYCEROL-3-PHOSPHATE 3-PHOSPHATIDYLTRANSFERASE-RELATED"/>
    <property type="match status" value="1"/>
</dbReference>
<protein>
    <recommendedName>
        <fullName evidence="10">cardiolipin synthase (CMP-forming)</fullName>
        <ecNumber evidence="10">2.7.8.41</ecNumber>
    </recommendedName>
</protein>
<evidence type="ECO:0000313" key="13">
    <source>
        <dbReference type="EMBL" id="CAH3046310.1"/>
    </source>
</evidence>
<accession>A0ABN8N9X1</accession>
<dbReference type="EMBL" id="CALNXI010000778">
    <property type="protein sequence ID" value="CAH3046310.1"/>
    <property type="molecule type" value="Genomic_DNA"/>
</dbReference>
<feature type="transmembrane region" description="Helical" evidence="12">
    <location>
        <begin position="279"/>
        <end position="298"/>
    </location>
</feature>
<feature type="transmembrane region" description="Helical" evidence="12">
    <location>
        <begin position="183"/>
        <end position="200"/>
    </location>
</feature>
<keyword evidence="4 12" id="KW-0812">Transmembrane</keyword>
<evidence type="ECO:0000256" key="9">
    <source>
        <dbReference type="ARBA" id="ARBA00023264"/>
    </source>
</evidence>
<evidence type="ECO:0000256" key="5">
    <source>
        <dbReference type="ARBA" id="ARBA00022989"/>
    </source>
</evidence>
<dbReference type="InterPro" id="IPR050324">
    <property type="entry name" value="CDP-alcohol_PTase-I"/>
</dbReference>
<comment type="caution">
    <text evidence="13">The sequence shown here is derived from an EMBL/GenBank/DDBJ whole genome shotgun (WGS) entry which is preliminary data.</text>
</comment>
<gene>
    <name evidence="13" type="ORF">PEVE_00041225</name>
</gene>
<keyword evidence="14" id="KW-1185">Reference proteome</keyword>
<evidence type="ECO:0000256" key="2">
    <source>
        <dbReference type="ARBA" id="ARBA00022516"/>
    </source>
</evidence>
<evidence type="ECO:0000256" key="7">
    <source>
        <dbReference type="ARBA" id="ARBA00023136"/>
    </source>
</evidence>
<evidence type="ECO:0000256" key="10">
    <source>
        <dbReference type="ARBA" id="ARBA00039001"/>
    </source>
</evidence>
<proteinExistence type="predicted"/>
<dbReference type="EC" id="2.7.8.41" evidence="10"/>
<dbReference type="InterPro" id="IPR000462">
    <property type="entry name" value="CDP-OH_P_trans"/>
</dbReference>
<reference evidence="13 14" key="1">
    <citation type="submission" date="2022-05" db="EMBL/GenBank/DDBJ databases">
        <authorList>
            <consortium name="Genoscope - CEA"/>
            <person name="William W."/>
        </authorList>
    </citation>
    <scope>NUCLEOTIDE SEQUENCE [LARGE SCALE GENOMIC DNA]</scope>
</reference>
<sequence>MAGACSICQALRLNSALTKCLRFRYFPPKLKYAVPAAFLSSVGFLGSQRSTESSVSASLLSETKHSPMCCLGSRSFRTTAVQRERASQESDDVKTGSKKIKAKLEQMKEMREDIFTIPNLLSTLRILATPVLGYLVITEDFVSSLALFGVAGITDMLDGFIARNFKNQKSVLGTILDPLADKILMSVLTVSLTLVSLLPVPLTALILSRDALLIGYAFYLRFKSLPSPKSISRYFDINFPTVELRPNLLGKTNTVLQLALVGCSLSAPVFGFVDHLYLHYLWYTVACSTVMSSISYVVNIKESVKYLK</sequence>
<keyword evidence="6" id="KW-0443">Lipid metabolism</keyword>
<feature type="transmembrane region" description="Helical" evidence="12">
    <location>
        <begin position="114"/>
        <end position="135"/>
    </location>
</feature>
<keyword evidence="7 12" id="KW-0472">Membrane</keyword>
<evidence type="ECO:0000256" key="3">
    <source>
        <dbReference type="ARBA" id="ARBA00022679"/>
    </source>
</evidence>
<evidence type="ECO:0000313" key="14">
    <source>
        <dbReference type="Proteomes" id="UP001159427"/>
    </source>
</evidence>
<keyword evidence="3" id="KW-0808">Transferase</keyword>
<dbReference type="Proteomes" id="UP001159427">
    <property type="component" value="Unassembled WGS sequence"/>
</dbReference>
<evidence type="ECO:0000256" key="6">
    <source>
        <dbReference type="ARBA" id="ARBA00023098"/>
    </source>
</evidence>
<feature type="transmembrane region" description="Helical" evidence="12">
    <location>
        <begin position="141"/>
        <end position="162"/>
    </location>
</feature>
<comment type="catalytic activity">
    <reaction evidence="11">
        <text>a CDP-1,2-diacyl-sn-glycerol + a 1,2-diacyl-sn-glycero-3-phospho-(1'-sn-glycerol) = a cardiolipin + CMP + H(+)</text>
        <dbReference type="Rhea" id="RHEA:32931"/>
        <dbReference type="ChEBI" id="CHEBI:15378"/>
        <dbReference type="ChEBI" id="CHEBI:58332"/>
        <dbReference type="ChEBI" id="CHEBI:60377"/>
        <dbReference type="ChEBI" id="CHEBI:62237"/>
        <dbReference type="ChEBI" id="CHEBI:64716"/>
        <dbReference type="EC" id="2.7.8.41"/>
    </reaction>
</comment>
<evidence type="ECO:0000256" key="4">
    <source>
        <dbReference type="ARBA" id="ARBA00022692"/>
    </source>
</evidence>
<evidence type="ECO:0000256" key="11">
    <source>
        <dbReference type="ARBA" id="ARBA00047433"/>
    </source>
</evidence>
<dbReference type="Pfam" id="PF01066">
    <property type="entry name" value="CDP-OH_P_transf"/>
    <property type="match status" value="1"/>
</dbReference>
<keyword evidence="9" id="KW-1208">Phospholipid metabolism</keyword>
<evidence type="ECO:0000256" key="12">
    <source>
        <dbReference type="SAM" id="Phobius"/>
    </source>
</evidence>
<name>A0ABN8N9X1_9CNID</name>
<dbReference type="Gene3D" id="1.20.120.1760">
    <property type="match status" value="1"/>
</dbReference>
<comment type="subcellular location">
    <subcellularLocation>
        <location evidence="1">Membrane</location>
        <topology evidence="1">Multi-pass membrane protein</topology>
    </subcellularLocation>
</comment>
<dbReference type="PANTHER" id="PTHR14269:SF60">
    <property type="entry name" value="CARDIOLIPIN SYNTHASE (CMP-FORMING)"/>
    <property type="match status" value="1"/>
</dbReference>
<organism evidence="13 14">
    <name type="scientific">Porites evermanni</name>
    <dbReference type="NCBI Taxonomy" id="104178"/>
    <lineage>
        <taxon>Eukaryota</taxon>
        <taxon>Metazoa</taxon>
        <taxon>Cnidaria</taxon>
        <taxon>Anthozoa</taxon>
        <taxon>Hexacorallia</taxon>
        <taxon>Scleractinia</taxon>
        <taxon>Fungiina</taxon>
        <taxon>Poritidae</taxon>
        <taxon>Porites</taxon>
    </lineage>
</organism>
<dbReference type="InterPro" id="IPR043130">
    <property type="entry name" value="CDP-OH_PTrfase_TM_dom"/>
</dbReference>
<evidence type="ECO:0000256" key="8">
    <source>
        <dbReference type="ARBA" id="ARBA00023209"/>
    </source>
</evidence>
<keyword evidence="5 12" id="KW-1133">Transmembrane helix</keyword>
<evidence type="ECO:0000256" key="1">
    <source>
        <dbReference type="ARBA" id="ARBA00004141"/>
    </source>
</evidence>
<keyword evidence="2" id="KW-0444">Lipid biosynthesis</keyword>